<evidence type="ECO:0000313" key="1">
    <source>
        <dbReference type="EMBL" id="VFK80924.1"/>
    </source>
</evidence>
<dbReference type="EMBL" id="CAADHB010000179">
    <property type="protein sequence ID" value="VFK80924.1"/>
    <property type="molecule type" value="Genomic_DNA"/>
</dbReference>
<organism evidence="1">
    <name type="scientific">Candidatus Kentrum sp. SD</name>
    <dbReference type="NCBI Taxonomy" id="2126332"/>
    <lineage>
        <taxon>Bacteria</taxon>
        <taxon>Pseudomonadati</taxon>
        <taxon>Pseudomonadota</taxon>
        <taxon>Gammaproteobacteria</taxon>
        <taxon>Candidatus Kentrum</taxon>
    </lineage>
</organism>
<reference evidence="1" key="1">
    <citation type="submission" date="2019-02" db="EMBL/GenBank/DDBJ databases">
        <authorList>
            <person name="Gruber-Vodicka R. H."/>
            <person name="Seah K. B. B."/>
        </authorList>
    </citation>
    <scope>NUCLEOTIDE SEQUENCE</scope>
    <source>
        <strain evidence="1">BECK_S127</strain>
    </source>
</reference>
<accession>A0A451BRJ9</accession>
<name>A0A451BRJ9_9GAMM</name>
<sequence length="121" mass="14138">MGSDDHVGRDEIPIFFHCLSMALFRVLPVIENRMNDNFLAFDAIEYRKGESPDHATSEVRISDSIHFREIDDVAQGHFDTIKKFETKPPPLHFVPLECHLDIIFRPIRIANLHVYRFFNLS</sequence>
<dbReference type="AlphaFoldDB" id="A0A451BRJ9"/>
<protein>
    <submittedName>
        <fullName evidence="1">Uncharacterized protein</fullName>
    </submittedName>
</protein>
<gene>
    <name evidence="1" type="ORF">BECKSD772D_GA0070982_11796</name>
</gene>
<proteinExistence type="predicted"/>